<evidence type="ECO:0008006" key="3">
    <source>
        <dbReference type="Google" id="ProtNLM"/>
    </source>
</evidence>
<dbReference type="Proteomes" id="UP001159363">
    <property type="component" value="Chromosome 3"/>
</dbReference>
<dbReference type="PANTHER" id="PTHR47272">
    <property type="entry name" value="DDE_TNP_1_7 DOMAIN-CONTAINING PROTEIN"/>
    <property type="match status" value="1"/>
</dbReference>
<reference evidence="1 2" key="1">
    <citation type="submission" date="2023-02" db="EMBL/GenBank/DDBJ databases">
        <title>LHISI_Scaffold_Assembly.</title>
        <authorList>
            <person name="Stuart O.P."/>
            <person name="Cleave R."/>
            <person name="Magrath M.J.L."/>
            <person name="Mikheyev A.S."/>
        </authorList>
    </citation>
    <scope>NUCLEOTIDE SEQUENCE [LARGE SCALE GENOMIC DNA]</scope>
    <source>
        <strain evidence="1">Daus_M_001</strain>
        <tissue evidence="1">Leg muscle</tissue>
    </source>
</reference>
<evidence type="ECO:0000313" key="2">
    <source>
        <dbReference type="Proteomes" id="UP001159363"/>
    </source>
</evidence>
<sequence>MSTVKRYDRKMKCKLDIPCPRAILTYNKFIRGVGLLDGLMSYYRINIRSKSWLLYRRDCHIQNFPKKLIIDLLQFKIDVAAACVHKEKIPQRRKEAGRPVTMYKKGIKEKNCGVLQN</sequence>
<keyword evidence="2" id="KW-1185">Reference proteome</keyword>
<evidence type="ECO:0000313" key="1">
    <source>
        <dbReference type="EMBL" id="KAJ8888803.1"/>
    </source>
</evidence>
<comment type="caution">
    <text evidence="1">The sequence shown here is derived from an EMBL/GenBank/DDBJ whole genome shotgun (WGS) entry which is preliminary data.</text>
</comment>
<organism evidence="1 2">
    <name type="scientific">Dryococelus australis</name>
    <dbReference type="NCBI Taxonomy" id="614101"/>
    <lineage>
        <taxon>Eukaryota</taxon>
        <taxon>Metazoa</taxon>
        <taxon>Ecdysozoa</taxon>
        <taxon>Arthropoda</taxon>
        <taxon>Hexapoda</taxon>
        <taxon>Insecta</taxon>
        <taxon>Pterygota</taxon>
        <taxon>Neoptera</taxon>
        <taxon>Polyneoptera</taxon>
        <taxon>Phasmatodea</taxon>
        <taxon>Verophasmatodea</taxon>
        <taxon>Anareolatae</taxon>
        <taxon>Phasmatidae</taxon>
        <taxon>Eurycanthinae</taxon>
        <taxon>Dryococelus</taxon>
    </lineage>
</organism>
<dbReference type="EMBL" id="JARBHB010000003">
    <property type="protein sequence ID" value="KAJ8888803.1"/>
    <property type="molecule type" value="Genomic_DNA"/>
</dbReference>
<gene>
    <name evidence="1" type="ORF">PR048_008295</name>
</gene>
<accession>A0ABQ9HYD1</accession>
<protein>
    <recommendedName>
        <fullName evidence="3">PiggyBac transposable element-derived protein domain-containing protein</fullName>
    </recommendedName>
</protein>
<proteinExistence type="predicted"/>
<name>A0ABQ9HYD1_9NEOP</name>